<dbReference type="GO" id="GO:0016887">
    <property type="term" value="F:ATP hydrolysis activity"/>
    <property type="evidence" value="ECO:0007669"/>
    <property type="project" value="InterPro"/>
</dbReference>
<evidence type="ECO:0000256" key="2">
    <source>
        <dbReference type="ARBA" id="ARBA00023125"/>
    </source>
</evidence>
<keyword evidence="6" id="KW-1185">Reference proteome</keyword>
<dbReference type="GO" id="GO:0003677">
    <property type="term" value="F:DNA binding"/>
    <property type="evidence" value="ECO:0007669"/>
    <property type="project" value="UniProtKB-UniRule"/>
</dbReference>
<dbReference type="InterPro" id="IPR049945">
    <property type="entry name" value="AAA_22"/>
</dbReference>
<protein>
    <submittedName>
        <fullName evidence="5">Transcriptional regulator, SARP family</fullName>
    </submittedName>
</protein>
<dbReference type="OrthoDB" id="3755432at2"/>
<dbReference type="SMART" id="SM01043">
    <property type="entry name" value="BTAD"/>
    <property type="match status" value="1"/>
</dbReference>
<evidence type="ECO:0000313" key="6">
    <source>
        <dbReference type="Proteomes" id="UP000264006"/>
    </source>
</evidence>
<evidence type="ECO:0000259" key="4">
    <source>
        <dbReference type="PROSITE" id="PS51755"/>
    </source>
</evidence>
<comment type="similarity">
    <text evidence="1">Belongs to the AfsR/DnrI/RedD regulatory family.</text>
</comment>
<evidence type="ECO:0000256" key="3">
    <source>
        <dbReference type="PROSITE-ProRule" id="PRU01091"/>
    </source>
</evidence>
<dbReference type="PRINTS" id="PR00364">
    <property type="entry name" value="DISEASERSIST"/>
</dbReference>
<dbReference type="InterPro" id="IPR016032">
    <property type="entry name" value="Sig_transdc_resp-reg_C-effctor"/>
</dbReference>
<dbReference type="Pfam" id="PF03704">
    <property type="entry name" value="BTAD"/>
    <property type="match status" value="1"/>
</dbReference>
<dbReference type="AlphaFoldDB" id="A0A346XVA0"/>
<dbReference type="InterPro" id="IPR005158">
    <property type="entry name" value="BTAD"/>
</dbReference>
<dbReference type="Gene3D" id="1.25.40.10">
    <property type="entry name" value="Tetratricopeptide repeat domain"/>
    <property type="match status" value="1"/>
</dbReference>
<evidence type="ECO:0000313" key="5">
    <source>
        <dbReference type="EMBL" id="AXV06147.1"/>
    </source>
</evidence>
<dbReference type="InterPro" id="IPR036388">
    <property type="entry name" value="WH-like_DNA-bd_sf"/>
</dbReference>
<dbReference type="PANTHER" id="PTHR47691">
    <property type="entry name" value="REGULATOR-RELATED"/>
    <property type="match status" value="1"/>
</dbReference>
<feature type="domain" description="OmpR/PhoB-type" evidence="4">
    <location>
        <begin position="1"/>
        <end position="99"/>
    </location>
</feature>
<accession>A0A346XVA0</accession>
<dbReference type="Pfam" id="PF13401">
    <property type="entry name" value="AAA_22"/>
    <property type="match status" value="1"/>
</dbReference>
<dbReference type="InterPro" id="IPR001867">
    <property type="entry name" value="OmpR/PhoB-type_DNA-bd"/>
</dbReference>
<evidence type="ECO:0000256" key="1">
    <source>
        <dbReference type="ARBA" id="ARBA00005820"/>
    </source>
</evidence>
<proteinExistence type="inferred from homology"/>
<sequence length="978" mass="104177">MGAYVAVLGPMAATVDGHQAALGTPKQRLALAVLLAADRKPVPIDTLVDRVWPEAPPARAHHSLQQYASRLRSVLEPDRKHGEPSTVLPRAGGGYAALVDTDLMALDTLLREGRFALEDGRNNDAIHAWTAAEKLWRGRAYADLAGEPFADAEARRLEERRLSTVRRRLDMTLRLGRHDDAVDELRALVGEHPLDEPLWSLQVRALHGQGRRADALKAFEQAREALRDGLGLDPGEDLQAAQRAVLLGDAARGVTEPTIVSRHADDATPTTATGLPAYRTSFVGRADEIAALNRQLTPGAIITLTGMGGIGKTRLAVEVARVAGARFRDGVAFAELAPHTDQASVHAAVREAIGVAEHPSRPPAETLVTAMTDRAHLLVIDNAEHVAAPVSALVDRMATASPDTAVLVTSREPLRVPGEQVWPLGPLPAGGDGDAATELLRQRGHSANVALGNDDALPRLAERLDGMPLAIEVVAPWARHMAIADIVENLSDLLALEASGDGSGNAIAATIRGSEKLLDPPHQVAFAQLGVLASDFGVEGAMAVLDAPTRAAAFAVIGRLADASLLEVSTGSGSSRYRMLEPVRQYAVWRLGEVGEEVAVRDRHLAHYASLARGVRDATSTPEQPARFADAHRERLNIRAAHEWALASGAADEAARLVSDLAWFWLTTVNPHELRDRAERTLAAGPIGRAKARLLIALTQSLTHMGRVRDAFTRGREAVAAAEQVGERRLLGMARTTAGRAASGALDWAEAERQIRLAREDFRAAGSRRGEADALLALAVNTPQPFEEALALADEAWAVLDHSNAYVDAARSHLHAIKAMSDGRRTDALAACERVRVASASLGMDGSMITSSDFIEAAALTAGGELEAARRAVRRGLMSMQHIDNAYSHHACGRAIATVLLAMGEPALAAKACGVLATVADTIPVNPHFVAPERNEALIARLRETLGAEAYDALAADGAATMNLPVLIEVYRDVEARA</sequence>
<dbReference type="GO" id="GO:0000160">
    <property type="term" value="P:phosphorelay signal transduction system"/>
    <property type="evidence" value="ECO:0007669"/>
    <property type="project" value="InterPro"/>
</dbReference>
<dbReference type="CDD" id="cd15831">
    <property type="entry name" value="BTAD"/>
    <property type="match status" value="1"/>
</dbReference>
<reference evidence="5 6" key="1">
    <citation type="submission" date="2018-09" db="EMBL/GenBank/DDBJ databases">
        <title>Complete genome sequence of Euzebya sp. DY32-46 isolated from seawater of Pacific Ocean.</title>
        <authorList>
            <person name="Xu L."/>
            <person name="Wu Y.-H."/>
            <person name="Xu X.-W."/>
        </authorList>
    </citation>
    <scope>NUCLEOTIDE SEQUENCE [LARGE SCALE GENOMIC DNA]</scope>
    <source>
        <strain evidence="5 6">DY32-46</strain>
    </source>
</reference>
<organism evidence="5 6">
    <name type="scientific">Euzebya pacifica</name>
    <dbReference type="NCBI Taxonomy" id="1608957"/>
    <lineage>
        <taxon>Bacteria</taxon>
        <taxon>Bacillati</taxon>
        <taxon>Actinomycetota</taxon>
        <taxon>Nitriliruptoria</taxon>
        <taxon>Euzebyales</taxon>
    </lineage>
</organism>
<name>A0A346XVA0_9ACTN</name>
<dbReference type="EMBL" id="CP031165">
    <property type="protein sequence ID" value="AXV06147.1"/>
    <property type="molecule type" value="Genomic_DNA"/>
</dbReference>
<dbReference type="PROSITE" id="PS51755">
    <property type="entry name" value="OMPR_PHOB"/>
    <property type="match status" value="1"/>
</dbReference>
<dbReference type="KEGG" id="euz:DVS28_a1448"/>
<dbReference type="InterPro" id="IPR011990">
    <property type="entry name" value="TPR-like_helical_dom_sf"/>
</dbReference>
<dbReference type="InterPro" id="IPR027417">
    <property type="entry name" value="P-loop_NTPase"/>
</dbReference>
<dbReference type="SUPFAM" id="SSF48452">
    <property type="entry name" value="TPR-like"/>
    <property type="match status" value="1"/>
</dbReference>
<dbReference type="PANTHER" id="PTHR47691:SF3">
    <property type="entry name" value="HTH-TYPE TRANSCRIPTIONAL REGULATOR RV0890C-RELATED"/>
    <property type="match status" value="1"/>
</dbReference>
<dbReference type="Proteomes" id="UP000264006">
    <property type="component" value="Chromosome"/>
</dbReference>
<dbReference type="SUPFAM" id="SSF46894">
    <property type="entry name" value="C-terminal effector domain of the bipartite response regulators"/>
    <property type="match status" value="1"/>
</dbReference>
<gene>
    <name evidence="5" type="ORF">DVS28_a1448</name>
</gene>
<keyword evidence="2 3" id="KW-0238">DNA-binding</keyword>
<dbReference type="Gene3D" id="1.10.10.10">
    <property type="entry name" value="Winged helix-like DNA-binding domain superfamily/Winged helix DNA-binding domain"/>
    <property type="match status" value="1"/>
</dbReference>
<dbReference type="RefSeq" id="WP_114590845.1">
    <property type="nucleotide sequence ID" value="NZ_CP031165.1"/>
</dbReference>
<feature type="DNA-binding region" description="OmpR/PhoB-type" evidence="3">
    <location>
        <begin position="1"/>
        <end position="99"/>
    </location>
</feature>
<dbReference type="Pfam" id="PF00486">
    <property type="entry name" value="Trans_reg_C"/>
    <property type="match status" value="1"/>
</dbReference>
<dbReference type="SUPFAM" id="SSF52540">
    <property type="entry name" value="P-loop containing nucleoside triphosphate hydrolases"/>
    <property type="match status" value="1"/>
</dbReference>
<dbReference type="SMART" id="SM00862">
    <property type="entry name" value="Trans_reg_C"/>
    <property type="match status" value="1"/>
</dbReference>
<dbReference type="Gene3D" id="3.40.50.300">
    <property type="entry name" value="P-loop containing nucleotide triphosphate hydrolases"/>
    <property type="match status" value="1"/>
</dbReference>
<dbReference type="GO" id="GO:0006355">
    <property type="term" value="P:regulation of DNA-templated transcription"/>
    <property type="evidence" value="ECO:0007669"/>
    <property type="project" value="InterPro"/>
</dbReference>